<sequence length="101" mass="11188">MRTSRRELEARNRRQAARIDRLTAERDAFQKDADATGYALAQVADELSRAKDVVALHLVAAGHPSTVIHDVRTFADALHEALTASRVDLRLELARLEGADL</sequence>
<feature type="coiled-coil region" evidence="1">
    <location>
        <begin position="5"/>
        <end position="32"/>
    </location>
</feature>
<name>A0ABU4MPL6_9ACTN</name>
<accession>A0ABU4MPL6</accession>
<keyword evidence="3" id="KW-1185">Reference proteome</keyword>
<evidence type="ECO:0000313" key="2">
    <source>
        <dbReference type="EMBL" id="MDX3039393.1"/>
    </source>
</evidence>
<evidence type="ECO:0000313" key="3">
    <source>
        <dbReference type="Proteomes" id="UP001282474"/>
    </source>
</evidence>
<evidence type="ECO:0000256" key="1">
    <source>
        <dbReference type="SAM" id="Coils"/>
    </source>
</evidence>
<proteinExistence type="predicted"/>
<protein>
    <submittedName>
        <fullName evidence="2">Uncharacterized protein</fullName>
    </submittedName>
</protein>
<organism evidence="2 3">
    <name type="scientific">Streptomyces caniscabiei</name>
    <dbReference type="NCBI Taxonomy" id="2746961"/>
    <lineage>
        <taxon>Bacteria</taxon>
        <taxon>Bacillati</taxon>
        <taxon>Actinomycetota</taxon>
        <taxon>Actinomycetes</taxon>
        <taxon>Kitasatosporales</taxon>
        <taxon>Streptomycetaceae</taxon>
        <taxon>Streptomyces</taxon>
    </lineage>
</organism>
<keyword evidence="1" id="KW-0175">Coiled coil</keyword>
<comment type="caution">
    <text evidence="2">The sequence shown here is derived from an EMBL/GenBank/DDBJ whole genome shotgun (WGS) entry which is preliminary data.</text>
</comment>
<dbReference type="EMBL" id="JARAWJ010000014">
    <property type="protein sequence ID" value="MDX3039393.1"/>
    <property type="molecule type" value="Genomic_DNA"/>
</dbReference>
<dbReference type="Proteomes" id="UP001282474">
    <property type="component" value="Unassembled WGS sequence"/>
</dbReference>
<reference evidence="2 3" key="1">
    <citation type="journal article" date="2023" name="Microb. Genom.">
        <title>Mesoterricola silvestris gen. nov., sp. nov., Mesoterricola sediminis sp. nov., Geothrix oryzae sp. nov., Geothrix edaphica sp. nov., Geothrix rubra sp. nov., and Geothrix limicola sp. nov., six novel members of Acidobacteriota isolated from soils.</title>
        <authorList>
            <person name="Weisberg A.J."/>
            <person name="Pearce E."/>
            <person name="Kramer C.G."/>
            <person name="Chang J.H."/>
            <person name="Clarke C.R."/>
        </authorList>
    </citation>
    <scope>NUCLEOTIDE SEQUENCE [LARGE SCALE GENOMIC DNA]</scope>
    <source>
        <strain evidence="2 3">NE20-4-1</strain>
    </source>
</reference>
<dbReference type="RefSeq" id="WP_319703463.1">
    <property type="nucleotide sequence ID" value="NZ_JARAWJ010000014.1"/>
</dbReference>
<gene>
    <name evidence="2" type="ORF">PV383_19745</name>
</gene>